<dbReference type="InterPro" id="IPR004527">
    <property type="entry name" value="Glu-tRNA-ligase_bac/mito"/>
</dbReference>
<feature type="region of interest" description="Disordered" evidence="12">
    <location>
        <begin position="32"/>
        <end position="54"/>
    </location>
</feature>
<accession>A0A1B9GYS3</accession>
<dbReference type="GO" id="GO:0005739">
    <property type="term" value="C:mitochondrion"/>
    <property type="evidence" value="ECO:0007669"/>
    <property type="project" value="UniProtKB-SubCell"/>
</dbReference>
<keyword evidence="7 11" id="KW-0648">Protein biosynthesis</keyword>
<feature type="domain" description="Aminoacyl-tRNA synthetase class I anticodon-binding" evidence="14">
    <location>
        <begin position="444"/>
        <end position="588"/>
    </location>
</feature>
<dbReference type="PANTHER" id="PTHR43311">
    <property type="entry name" value="GLUTAMATE--TRNA LIGASE"/>
    <property type="match status" value="1"/>
</dbReference>
<dbReference type="InterPro" id="IPR001412">
    <property type="entry name" value="aa-tRNA-synth_I_CS"/>
</dbReference>
<keyword evidence="4 11" id="KW-0436">Ligase</keyword>
<dbReference type="AlphaFoldDB" id="A0A1B9GYS3"/>
<dbReference type="SUPFAM" id="SSF52374">
    <property type="entry name" value="Nucleotidylyl transferase"/>
    <property type="match status" value="1"/>
</dbReference>
<gene>
    <name evidence="15" type="ORF">I316_02049</name>
</gene>
<feature type="compositionally biased region" description="Low complexity" evidence="12">
    <location>
        <begin position="43"/>
        <end position="54"/>
    </location>
</feature>
<dbReference type="STRING" id="1296120.A0A1B9GYS3"/>
<evidence type="ECO:0000256" key="12">
    <source>
        <dbReference type="SAM" id="MobiDB-lite"/>
    </source>
</evidence>
<evidence type="ECO:0000256" key="1">
    <source>
        <dbReference type="ARBA" id="ARBA00004173"/>
    </source>
</evidence>
<evidence type="ECO:0000256" key="7">
    <source>
        <dbReference type="ARBA" id="ARBA00022917"/>
    </source>
</evidence>
<dbReference type="InterPro" id="IPR020751">
    <property type="entry name" value="aa-tRNA-synth_I_codon-bd_sub2"/>
</dbReference>
<comment type="subcellular location">
    <subcellularLocation>
        <location evidence="1">Mitochondrion</location>
    </subcellularLocation>
</comment>
<evidence type="ECO:0000313" key="16">
    <source>
        <dbReference type="Proteomes" id="UP000092666"/>
    </source>
</evidence>
<dbReference type="InterPro" id="IPR045462">
    <property type="entry name" value="aa-tRNA-synth_I_cd-bd"/>
</dbReference>
<dbReference type="GO" id="GO:0008270">
    <property type="term" value="F:zinc ion binding"/>
    <property type="evidence" value="ECO:0007669"/>
    <property type="project" value="InterPro"/>
</dbReference>
<dbReference type="GO" id="GO:0005524">
    <property type="term" value="F:ATP binding"/>
    <property type="evidence" value="ECO:0007669"/>
    <property type="project" value="UniProtKB-KW"/>
</dbReference>
<evidence type="ECO:0000256" key="5">
    <source>
        <dbReference type="ARBA" id="ARBA00022741"/>
    </source>
</evidence>
<dbReference type="PROSITE" id="PS00178">
    <property type="entry name" value="AA_TRNA_LIGASE_I"/>
    <property type="match status" value="1"/>
</dbReference>
<keyword evidence="16" id="KW-1185">Reference proteome</keyword>
<protein>
    <recommendedName>
        <fullName evidence="10">Glutamate--tRNA ligase, mitochondrial</fullName>
        <ecNumber evidence="3">6.1.1.17</ecNumber>
    </recommendedName>
    <alternativeName>
        <fullName evidence="9">Glutamyl-tRNA synthetase</fullName>
    </alternativeName>
</protein>
<organism evidence="15 16">
    <name type="scientific">Kwoniella heveanensis BCC8398</name>
    <dbReference type="NCBI Taxonomy" id="1296120"/>
    <lineage>
        <taxon>Eukaryota</taxon>
        <taxon>Fungi</taxon>
        <taxon>Dikarya</taxon>
        <taxon>Basidiomycota</taxon>
        <taxon>Agaricomycotina</taxon>
        <taxon>Tremellomycetes</taxon>
        <taxon>Tremellales</taxon>
        <taxon>Cryptococcaceae</taxon>
        <taxon>Kwoniella</taxon>
    </lineage>
</organism>
<evidence type="ECO:0000256" key="4">
    <source>
        <dbReference type="ARBA" id="ARBA00022598"/>
    </source>
</evidence>
<reference evidence="15 16" key="1">
    <citation type="submission" date="2013-07" db="EMBL/GenBank/DDBJ databases">
        <title>The Genome Sequence of Cryptococcus heveanensis BCC8398.</title>
        <authorList>
            <consortium name="The Broad Institute Genome Sequencing Platform"/>
            <person name="Cuomo C."/>
            <person name="Litvintseva A."/>
            <person name="Chen Y."/>
            <person name="Heitman J."/>
            <person name="Sun S."/>
            <person name="Springer D."/>
            <person name="Dromer F."/>
            <person name="Young S.K."/>
            <person name="Zeng Q."/>
            <person name="Gargeya S."/>
            <person name="Fitzgerald M."/>
            <person name="Abouelleil A."/>
            <person name="Alvarado L."/>
            <person name="Berlin A.M."/>
            <person name="Chapman S.B."/>
            <person name="Dewar J."/>
            <person name="Goldberg J."/>
            <person name="Griggs A."/>
            <person name="Gujja S."/>
            <person name="Hansen M."/>
            <person name="Howarth C."/>
            <person name="Imamovic A."/>
            <person name="Larimer J."/>
            <person name="McCowan C."/>
            <person name="Murphy C."/>
            <person name="Pearson M."/>
            <person name="Priest M."/>
            <person name="Roberts A."/>
            <person name="Saif S."/>
            <person name="Shea T."/>
            <person name="Sykes S."/>
            <person name="Wortman J."/>
            <person name="Nusbaum C."/>
            <person name="Birren B."/>
        </authorList>
    </citation>
    <scope>NUCLEOTIDE SEQUENCE [LARGE SCALE GENOMIC DNA]</scope>
    <source>
        <strain evidence="15 16">BCC8398</strain>
    </source>
</reference>
<dbReference type="PANTHER" id="PTHR43311:SF2">
    <property type="entry name" value="GLUTAMATE--TRNA LIGASE, MITOCHONDRIAL-RELATED"/>
    <property type="match status" value="1"/>
</dbReference>
<evidence type="ECO:0000256" key="9">
    <source>
        <dbReference type="ARBA" id="ARBA00030865"/>
    </source>
</evidence>
<dbReference type="Pfam" id="PF19269">
    <property type="entry name" value="Anticodon_2"/>
    <property type="match status" value="1"/>
</dbReference>
<dbReference type="FunFam" id="3.40.50.620:FF:000045">
    <property type="entry name" value="Glutamate--tRNA ligase, mitochondrial"/>
    <property type="match status" value="1"/>
</dbReference>
<dbReference type="InterPro" id="IPR014729">
    <property type="entry name" value="Rossmann-like_a/b/a_fold"/>
</dbReference>
<dbReference type="InterPro" id="IPR008925">
    <property type="entry name" value="aa_tRNA-synth_I_cd-bd_sf"/>
</dbReference>
<dbReference type="GO" id="GO:0004818">
    <property type="term" value="F:glutamate-tRNA ligase activity"/>
    <property type="evidence" value="ECO:0007669"/>
    <property type="project" value="UniProtKB-EC"/>
</dbReference>
<evidence type="ECO:0000256" key="6">
    <source>
        <dbReference type="ARBA" id="ARBA00022840"/>
    </source>
</evidence>
<dbReference type="SUPFAM" id="SSF48163">
    <property type="entry name" value="An anticodon-binding domain of class I aminoacyl-tRNA synthetases"/>
    <property type="match status" value="1"/>
</dbReference>
<keyword evidence="6 11" id="KW-0067">ATP-binding</keyword>
<dbReference type="CDD" id="cd00808">
    <property type="entry name" value="GluRS_core"/>
    <property type="match status" value="1"/>
</dbReference>
<dbReference type="OrthoDB" id="428822at2759"/>
<evidence type="ECO:0000256" key="8">
    <source>
        <dbReference type="ARBA" id="ARBA00023146"/>
    </source>
</evidence>
<dbReference type="EMBL" id="KI669496">
    <property type="protein sequence ID" value="OCF36177.1"/>
    <property type="molecule type" value="Genomic_DNA"/>
</dbReference>
<reference evidence="16" key="2">
    <citation type="submission" date="2013-12" db="EMBL/GenBank/DDBJ databases">
        <title>Evolution of pathogenesis and genome organization in the Tremellales.</title>
        <authorList>
            <person name="Cuomo C."/>
            <person name="Litvintseva A."/>
            <person name="Heitman J."/>
            <person name="Chen Y."/>
            <person name="Sun S."/>
            <person name="Springer D."/>
            <person name="Dromer F."/>
            <person name="Young S."/>
            <person name="Zeng Q."/>
            <person name="Chapman S."/>
            <person name="Gujja S."/>
            <person name="Saif S."/>
            <person name="Birren B."/>
        </authorList>
    </citation>
    <scope>NUCLEOTIDE SEQUENCE [LARGE SCALE GENOMIC DNA]</scope>
    <source>
        <strain evidence="16">BCC8398</strain>
    </source>
</reference>
<dbReference type="Pfam" id="PF00749">
    <property type="entry name" value="tRNA-synt_1c"/>
    <property type="match status" value="1"/>
</dbReference>
<dbReference type="InterPro" id="IPR000924">
    <property type="entry name" value="Glu/Gln-tRNA-synth"/>
</dbReference>
<evidence type="ECO:0000259" key="14">
    <source>
        <dbReference type="Pfam" id="PF19269"/>
    </source>
</evidence>
<dbReference type="Proteomes" id="UP000092666">
    <property type="component" value="Unassembled WGS sequence"/>
</dbReference>
<proteinExistence type="inferred from homology"/>
<evidence type="ECO:0000259" key="13">
    <source>
        <dbReference type="Pfam" id="PF00749"/>
    </source>
</evidence>
<keyword evidence="8 11" id="KW-0030">Aminoacyl-tRNA synthetase</keyword>
<dbReference type="HAMAP" id="MF_00022">
    <property type="entry name" value="Glu_tRNA_synth_type1"/>
    <property type="match status" value="1"/>
</dbReference>
<evidence type="ECO:0000256" key="11">
    <source>
        <dbReference type="RuleBase" id="RU363037"/>
    </source>
</evidence>
<sequence>MTRHFALTRPSLESVILKRLNRSHLAYLHQCRSHSTNQPGEGPSSSSKSEVAPPAARLRFAPSPTGHLHLGGLRTALFNHLLARKWKGKWLLRIEDTDRTRYTEGAVDSLRQALDWAGLDYDEGRSRSERLDIYHHYTKHLLEHDHAYECFCTPSELEAIKASLKTQGQRHSYDGRCRHLTDEDKGRRKRTGQKFVVRYKSSSEALVIPPDLIFGDHQPSAPTAGFDDFVLMKSDGWPTYHLASVVDDHLMGITHVLRGEEWLPSIPKHHSLYQAMGWQPPQFAHLPLLCNTDGTKLSKRRGDTFVQHYMKQGYEPPALLNFLALMGWDYQTALSTSTSLEGHIRSDGHSLYELFTLPQLINSFDIRHIAHRKAAVNPSKLDFLNKMTLRRMAGRLGKDGHLVSVGKAESNKAEHTDERGELIGRFQGLLRDQKALQGCDRVEDLDFVTKVFDAELPRTTLLREMPMHSIFYFLPPTYECHESQTIMKDLNSKIYCQYVSLFADTLQSHVSSATAAVASTNINTKTVLTEDLVWDVIHQLMDQLRLDKKPKLLVPIRHALTERKKGPSIPELVTILGLDETLSRLRRGGEYVREQQRHRR</sequence>
<dbReference type="InterPro" id="IPR020058">
    <property type="entry name" value="Glu/Gln-tRNA-synth_Ib_cat-dom"/>
</dbReference>
<keyword evidence="5 11" id="KW-0547">Nucleotide-binding</keyword>
<evidence type="ECO:0000256" key="3">
    <source>
        <dbReference type="ARBA" id="ARBA00012835"/>
    </source>
</evidence>
<evidence type="ECO:0000256" key="10">
    <source>
        <dbReference type="ARBA" id="ARBA00072917"/>
    </source>
</evidence>
<evidence type="ECO:0000313" key="15">
    <source>
        <dbReference type="EMBL" id="OCF36177.1"/>
    </source>
</evidence>
<dbReference type="Gene3D" id="1.10.10.350">
    <property type="match status" value="1"/>
</dbReference>
<dbReference type="PRINTS" id="PR00987">
    <property type="entry name" value="TRNASYNTHGLU"/>
</dbReference>
<feature type="domain" description="Glutamyl/glutaminyl-tRNA synthetase class Ib catalytic" evidence="13">
    <location>
        <begin position="57"/>
        <end position="382"/>
    </location>
</feature>
<dbReference type="NCBIfam" id="TIGR00464">
    <property type="entry name" value="gltX_bact"/>
    <property type="match status" value="1"/>
</dbReference>
<dbReference type="GO" id="GO:0000049">
    <property type="term" value="F:tRNA binding"/>
    <property type="evidence" value="ECO:0007669"/>
    <property type="project" value="InterPro"/>
</dbReference>
<evidence type="ECO:0000256" key="2">
    <source>
        <dbReference type="ARBA" id="ARBA00007894"/>
    </source>
</evidence>
<dbReference type="EC" id="6.1.1.17" evidence="3"/>
<dbReference type="InterPro" id="IPR049940">
    <property type="entry name" value="GluQ/Sye"/>
</dbReference>
<name>A0A1B9GYS3_9TREE</name>
<dbReference type="GO" id="GO:0006424">
    <property type="term" value="P:glutamyl-tRNA aminoacylation"/>
    <property type="evidence" value="ECO:0007669"/>
    <property type="project" value="InterPro"/>
</dbReference>
<dbReference type="Gene3D" id="3.40.50.620">
    <property type="entry name" value="HUPs"/>
    <property type="match status" value="1"/>
</dbReference>
<comment type="similarity">
    <text evidence="2">Belongs to the class-I aminoacyl-tRNA synthetase family. Glutamate--tRNA ligase type 1 subfamily.</text>
</comment>
<dbReference type="InterPro" id="IPR033910">
    <property type="entry name" value="GluRS_core"/>
</dbReference>